<dbReference type="EMBL" id="QSND01000008">
    <property type="protein sequence ID" value="KAA6446679.1"/>
    <property type="molecule type" value="Genomic_DNA"/>
</dbReference>
<reference evidence="1 2" key="1">
    <citation type="submission" date="2018-08" db="EMBL/GenBank/DDBJ databases">
        <title>Bacillus phenotypic plasticity.</title>
        <authorList>
            <person name="Hurtado E."/>
        </authorList>
    </citation>
    <scope>NUCLEOTIDE SEQUENCE [LARGE SCALE GENOMIC DNA]</scope>
    <source>
        <strain evidence="1 2">427</strain>
    </source>
</reference>
<protein>
    <submittedName>
        <fullName evidence="1">Uncharacterized protein</fullName>
    </submittedName>
</protein>
<organism evidence="1 2">
    <name type="scientific">Bacillus swezeyi</name>
    <dbReference type="NCBI Taxonomy" id="1925020"/>
    <lineage>
        <taxon>Bacteria</taxon>
        <taxon>Bacillati</taxon>
        <taxon>Bacillota</taxon>
        <taxon>Bacilli</taxon>
        <taxon>Bacillales</taxon>
        <taxon>Bacillaceae</taxon>
        <taxon>Bacillus</taxon>
    </lineage>
</organism>
<gene>
    <name evidence="1" type="ORF">DX927_23585</name>
</gene>
<proteinExistence type="predicted"/>
<evidence type="ECO:0000313" key="1">
    <source>
        <dbReference type="EMBL" id="KAA6446679.1"/>
    </source>
</evidence>
<dbReference type="Proteomes" id="UP000324326">
    <property type="component" value="Unassembled WGS sequence"/>
</dbReference>
<name>A0A5M8REP5_9BACI</name>
<evidence type="ECO:0000313" key="2">
    <source>
        <dbReference type="Proteomes" id="UP000324326"/>
    </source>
</evidence>
<sequence>MTINLKVKQEKPKGFTVNDIQDGFFLVKGVNVWAVHEDSSSTKIFLIELRNFHVTVVSSKYELKHVFGDWECVKILSPKQVNLNIGFQWKDN</sequence>
<dbReference type="RefSeq" id="WP_148959180.1">
    <property type="nucleotide sequence ID" value="NZ_QSND01000008.1"/>
</dbReference>
<comment type="caution">
    <text evidence="1">The sequence shown here is derived from an EMBL/GenBank/DDBJ whole genome shotgun (WGS) entry which is preliminary data.</text>
</comment>
<accession>A0A5M8REP5</accession>
<dbReference type="AlphaFoldDB" id="A0A5M8REP5"/>